<name>A0A8S0TQU9_OLEEU</name>
<evidence type="ECO:0000256" key="1">
    <source>
        <dbReference type="SAM" id="SignalP"/>
    </source>
</evidence>
<feature type="chain" id="PRO_5035948772" evidence="1">
    <location>
        <begin position="22"/>
        <end position="68"/>
    </location>
</feature>
<dbReference type="Proteomes" id="UP000594638">
    <property type="component" value="Unassembled WGS sequence"/>
</dbReference>
<keyword evidence="3" id="KW-1185">Reference proteome</keyword>
<dbReference type="Gramene" id="OE9A102677T1">
    <property type="protein sequence ID" value="OE9A102677C1"/>
    <property type="gene ID" value="OE9A102677"/>
</dbReference>
<dbReference type="EMBL" id="CACTIH010007250">
    <property type="protein sequence ID" value="CAA3005778.1"/>
    <property type="molecule type" value="Genomic_DNA"/>
</dbReference>
<keyword evidence="1" id="KW-0732">Signal</keyword>
<gene>
    <name evidence="2" type="ORF">OLEA9_A102677</name>
</gene>
<proteinExistence type="predicted"/>
<comment type="caution">
    <text evidence="2">The sequence shown here is derived from an EMBL/GenBank/DDBJ whole genome shotgun (WGS) entry which is preliminary data.</text>
</comment>
<organism evidence="2 3">
    <name type="scientific">Olea europaea subsp. europaea</name>
    <dbReference type="NCBI Taxonomy" id="158383"/>
    <lineage>
        <taxon>Eukaryota</taxon>
        <taxon>Viridiplantae</taxon>
        <taxon>Streptophyta</taxon>
        <taxon>Embryophyta</taxon>
        <taxon>Tracheophyta</taxon>
        <taxon>Spermatophyta</taxon>
        <taxon>Magnoliopsida</taxon>
        <taxon>eudicotyledons</taxon>
        <taxon>Gunneridae</taxon>
        <taxon>Pentapetalae</taxon>
        <taxon>asterids</taxon>
        <taxon>lamiids</taxon>
        <taxon>Lamiales</taxon>
        <taxon>Oleaceae</taxon>
        <taxon>Oleeae</taxon>
        <taxon>Olea</taxon>
    </lineage>
</organism>
<sequence>MSTSSLANFLRFLLFLATANAVSCTKELETAQMAHSGVLHAIEWAQGLKLLHGSGNDSNSIGVGIMTV</sequence>
<evidence type="ECO:0000313" key="3">
    <source>
        <dbReference type="Proteomes" id="UP000594638"/>
    </source>
</evidence>
<dbReference type="AlphaFoldDB" id="A0A8S0TQU9"/>
<evidence type="ECO:0000313" key="2">
    <source>
        <dbReference type="EMBL" id="CAA3005778.1"/>
    </source>
</evidence>
<protein>
    <submittedName>
        <fullName evidence="2">Uncharacterized protein</fullName>
    </submittedName>
</protein>
<feature type="signal peptide" evidence="1">
    <location>
        <begin position="1"/>
        <end position="21"/>
    </location>
</feature>
<reference evidence="2 3" key="1">
    <citation type="submission" date="2019-12" db="EMBL/GenBank/DDBJ databases">
        <authorList>
            <person name="Alioto T."/>
            <person name="Alioto T."/>
            <person name="Gomez Garrido J."/>
        </authorList>
    </citation>
    <scope>NUCLEOTIDE SEQUENCE [LARGE SCALE GENOMIC DNA]</scope>
</reference>
<accession>A0A8S0TQU9</accession>